<keyword evidence="1" id="KW-1133">Transmembrane helix</keyword>
<comment type="caution">
    <text evidence="2">The sequence shown here is derived from an EMBL/GenBank/DDBJ whole genome shotgun (WGS) entry which is preliminary data.</text>
</comment>
<sequence>MKNAKQLLCTVICAVFLPLPWTIFPLRTNQWALEMPAARIIIILYAVAMILGGIFSGICYGELKVRNPVMKICLAVNLAYAVFGAVALIMINV</sequence>
<evidence type="ECO:0000313" key="2">
    <source>
        <dbReference type="EMBL" id="HIV11955.1"/>
    </source>
</evidence>
<name>A0A9D1NSF3_9FIRM</name>
<proteinExistence type="predicted"/>
<dbReference type="EMBL" id="DVON01000043">
    <property type="protein sequence ID" value="HIV11955.1"/>
    <property type="molecule type" value="Genomic_DNA"/>
</dbReference>
<evidence type="ECO:0000313" key="3">
    <source>
        <dbReference type="Proteomes" id="UP000886723"/>
    </source>
</evidence>
<keyword evidence="1" id="KW-0812">Transmembrane</keyword>
<feature type="transmembrane region" description="Helical" evidence="1">
    <location>
        <begin position="72"/>
        <end position="91"/>
    </location>
</feature>
<evidence type="ECO:0000256" key="1">
    <source>
        <dbReference type="SAM" id="Phobius"/>
    </source>
</evidence>
<reference evidence="2" key="1">
    <citation type="submission" date="2020-10" db="EMBL/GenBank/DDBJ databases">
        <authorList>
            <person name="Gilroy R."/>
        </authorList>
    </citation>
    <scope>NUCLEOTIDE SEQUENCE</scope>
    <source>
        <strain evidence="2">ChiBcec2-4451</strain>
    </source>
</reference>
<gene>
    <name evidence="2" type="ORF">IAA63_02290</name>
</gene>
<keyword evidence="1" id="KW-0472">Membrane</keyword>
<accession>A0A9D1NSF3</accession>
<protein>
    <submittedName>
        <fullName evidence="2">Uncharacterized protein</fullName>
    </submittedName>
</protein>
<organism evidence="2 3">
    <name type="scientific">Candidatus Pullilachnospira stercoravium</name>
    <dbReference type="NCBI Taxonomy" id="2840913"/>
    <lineage>
        <taxon>Bacteria</taxon>
        <taxon>Bacillati</taxon>
        <taxon>Bacillota</taxon>
        <taxon>Clostridia</taxon>
        <taxon>Lachnospirales</taxon>
        <taxon>Lachnospiraceae</taxon>
        <taxon>Lachnospiraceae incertae sedis</taxon>
        <taxon>Candidatus Pullilachnospira</taxon>
    </lineage>
</organism>
<dbReference type="Proteomes" id="UP000886723">
    <property type="component" value="Unassembled WGS sequence"/>
</dbReference>
<dbReference type="AlphaFoldDB" id="A0A9D1NSF3"/>
<reference evidence="2" key="2">
    <citation type="journal article" date="2021" name="PeerJ">
        <title>Extensive microbial diversity within the chicken gut microbiome revealed by metagenomics and culture.</title>
        <authorList>
            <person name="Gilroy R."/>
            <person name="Ravi A."/>
            <person name="Getino M."/>
            <person name="Pursley I."/>
            <person name="Horton D.L."/>
            <person name="Alikhan N.F."/>
            <person name="Baker D."/>
            <person name="Gharbi K."/>
            <person name="Hall N."/>
            <person name="Watson M."/>
            <person name="Adriaenssens E.M."/>
            <person name="Foster-Nyarko E."/>
            <person name="Jarju S."/>
            <person name="Secka A."/>
            <person name="Antonio M."/>
            <person name="Oren A."/>
            <person name="Chaudhuri R.R."/>
            <person name="La Ragione R."/>
            <person name="Hildebrand F."/>
            <person name="Pallen M.J."/>
        </authorList>
    </citation>
    <scope>NUCLEOTIDE SEQUENCE</scope>
    <source>
        <strain evidence="2">ChiBcec2-4451</strain>
    </source>
</reference>
<feature type="transmembrane region" description="Helical" evidence="1">
    <location>
        <begin position="41"/>
        <end position="60"/>
    </location>
</feature>